<dbReference type="Proteomes" id="UP000887565">
    <property type="component" value="Unplaced"/>
</dbReference>
<dbReference type="OMA" id="QERYAYH"/>
<proteinExistence type="predicted"/>
<keyword evidence="3" id="KW-1185">Reference proteome</keyword>
<evidence type="ECO:0000313" key="4">
    <source>
        <dbReference type="WBParaSite" id="nRc.2.0.1.t14050-RA"/>
    </source>
</evidence>
<dbReference type="PANTHER" id="PTHR45686">
    <property type="entry name" value="ADP-RIBOSYLATION FACTOR GTPASE ACTIVATING PROTEIN 3, ISOFORM H-RELATED"/>
    <property type="match status" value="1"/>
</dbReference>
<keyword evidence="2" id="KW-0862">Zinc</keyword>
<dbReference type="WBParaSite" id="nRc.2.0.1.t14050-RA">
    <property type="protein sequence ID" value="nRc.2.0.1.t14050-RA"/>
    <property type="gene ID" value="nRc.2.0.1.g14050"/>
</dbReference>
<evidence type="ECO:0000313" key="3">
    <source>
        <dbReference type="Proteomes" id="UP000887565"/>
    </source>
</evidence>
<sequence>MDSIGLAKKKLKSSTGAYSSAPAEDLKKYASAKAISSDQFFGDRGSECQSRQTANRFEGQSSISSAEYFGDSSNINRSSSGSGYSFAAPDVSEIKDSVKQGVSKVAGKLAQLSSNVSSYISSAKQQER</sequence>
<evidence type="ECO:0000256" key="2">
    <source>
        <dbReference type="ARBA" id="ARBA00022833"/>
    </source>
</evidence>
<accession>A0A915IJR0</accession>
<dbReference type="PANTHER" id="PTHR45686:SF4">
    <property type="entry name" value="ADP-RIBOSYLATION FACTOR GTPASE ACTIVATING PROTEIN 3, ISOFORM H"/>
    <property type="match status" value="1"/>
</dbReference>
<reference evidence="4" key="1">
    <citation type="submission" date="2022-11" db="UniProtKB">
        <authorList>
            <consortium name="WormBaseParasite"/>
        </authorList>
    </citation>
    <scope>IDENTIFICATION</scope>
</reference>
<dbReference type="GO" id="GO:0046872">
    <property type="term" value="F:metal ion binding"/>
    <property type="evidence" value="ECO:0007669"/>
    <property type="project" value="UniProtKB-KW"/>
</dbReference>
<protein>
    <submittedName>
        <fullName evidence="4">Uncharacterized protein</fullName>
    </submittedName>
</protein>
<keyword evidence="1" id="KW-0479">Metal-binding</keyword>
<dbReference type="AlphaFoldDB" id="A0A915IJR0"/>
<evidence type="ECO:0000256" key="1">
    <source>
        <dbReference type="ARBA" id="ARBA00022723"/>
    </source>
</evidence>
<organism evidence="3 4">
    <name type="scientific">Romanomermis culicivorax</name>
    <name type="common">Nematode worm</name>
    <dbReference type="NCBI Taxonomy" id="13658"/>
    <lineage>
        <taxon>Eukaryota</taxon>
        <taxon>Metazoa</taxon>
        <taxon>Ecdysozoa</taxon>
        <taxon>Nematoda</taxon>
        <taxon>Enoplea</taxon>
        <taxon>Dorylaimia</taxon>
        <taxon>Mermithida</taxon>
        <taxon>Mermithoidea</taxon>
        <taxon>Mermithidae</taxon>
        <taxon>Romanomermis</taxon>
    </lineage>
</organism>
<dbReference type="GO" id="GO:0048205">
    <property type="term" value="P:COPI coating of Golgi vesicle"/>
    <property type="evidence" value="ECO:0007669"/>
    <property type="project" value="TreeGrafter"/>
</dbReference>
<name>A0A915IJR0_ROMCU</name>
<dbReference type="GO" id="GO:0000139">
    <property type="term" value="C:Golgi membrane"/>
    <property type="evidence" value="ECO:0007669"/>
    <property type="project" value="GOC"/>
</dbReference>